<keyword evidence="5 7" id="KW-1133">Transmembrane helix</keyword>
<proteinExistence type="inferred from homology"/>
<evidence type="ECO:0000256" key="4">
    <source>
        <dbReference type="ARBA" id="ARBA00022692"/>
    </source>
</evidence>
<reference evidence="9 10" key="1">
    <citation type="submission" date="2018-10" db="EMBL/GenBank/DDBJ databases">
        <title>Histidinibacterium lentulum gen. nov., sp. nov., a marine bacterium from the culture broth of Picochlorum sp. 122.</title>
        <authorList>
            <person name="Wang G."/>
        </authorList>
    </citation>
    <scope>NUCLEOTIDE SEQUENCE [LARGE SCALE GENOMIC DNA]</scope>
    <source>
        <strain evidence="9 10">B17</strain>
    </source>
</reference>
<feature type="transmembrane region" description="Helical" evidence="7">
    <location>
        <begin position="30"/>
        <end position="52"/>
    </location>
</feature>
<comment type="similarity">
    <text evidence="7">Belongs to the binding-protein-dependent transport system permease family.</text>
</comment>
<evidence type="ECO:0000256" key="7">
    <source>
        <dbReference type="RuleBase" id="RU363032"/>
    </source>
</evidence>
<dbReference type="RefSeq" id="WP_123641203.1">
    <property type="nucleotide sequence ID" value="NZ_ML119082.1"/>
</dbReference>
<dbReference type="CDD" id="cd06261">
    <property type="entry name" value="TM_PBP2"/>
    <property type="match status" value="1"/>
</dbReference>
<accession>A0A3N2R871</accession>
<dbReference type="AlphaFoldDB" id="A0A3N2R871"/>
<dbReference type="InterPro" id="IPR000515">
    <property type="entry name" value="MetI-like"/>
</dbReference>
<gene>
    <name evidence="9" type="ORF">EAT49_05060</name>
</gene>
<evidence type="ECO:0000256" key="6">
    <source>
        <dbReference type="ARBA" id="ARBA00023136"/>
    </source>
</evidence>
<dbReference type="PANTHER" id="PTHR43744:SF12">
    <property type="entry name" value="ABC TRANSPORTER PERMEASE PROTEIN MG189-RELATED"/>
    <property type="match status" value="1"/>
</dbReference>
<dbReference type="GO" id="GO:0055085">
    <property type="term" value="P:transmembrane transport"/>
    <property type="evidence" value="ECO:0007669"/>
    <property type="project" value="InterPro"/>
</dbReference>
<dbReference type="PANTHER" id="PTHR43744">
    <property type="entry name" value="ABC TRANSPORTER PERMEASE PROTEIN MG189-RELATED-RELATED"/>
    <property type="match status" value="1"/>
</dbReference>
<comment type="subcellular location">
    <subcellularLocation>
        <location evidence="1 7">Cell membrane</location>
        <topology evidence="1 7">Multi-pass membrane protein</topology>
    </subcellularLocation>
</comment>
<evidence type="ECO:0000256" key="5">
    <source>
        <dbReference type="ARBA" id="ARBA00022989"/>
    </source>
</evidence>
<dbReference type="SUPFAM" id="SSF161098">
    <property type="entry name" value="MetI-like"/>
    <property type="match status" value="1"/>
</dbReference>
<evidence type="ECO:0000313" key="9">
    <source>
        <dbReference type="EMBL" id="ROU03669.1"/>
    </source>
</evidence>
<organism evidence="9 10">
    <name type="scientific">Histidinibacterium lentulum</name>
    <dbReference type="NCBI Taxonomy" id="2480588"/>
    <lineage>
        <taxon>Bacteria</taxon>
        <taxon>Pseudomonadati</taxon>
        <taxon>Pseudomonadota</taxon>
        <taxon>Alphaproteobacteria</taxon>
        <taxon>Rhodobacterales</taxon>
        <taxon>Paracoccaceae</taxon>
        <taxon>Histidinibacterium</taxon>
    </lineage>
</organism>
<dbReference type="InterPro" id="IPR035906">
    <property type="entry name" value="MetI-like_sf"/>
</dbReference>
<feature type="transmembrane region" description="Helical" evidence="7">
    <location>
        <begin position="154"/>
        <end position="178"/>
    </location>
</feature>
<dbReference type="Proteomes" id="UP000268016">
    <property type="component" value="Unassembled WGS sequence"/>
</dbReference>
<keyword evidence="6 7" id="KW-0472">Membrane</keyword>
<dbReference type="PROSITE" id="PS50928">
    <property type="entry name" value="ABC_TM1"/>
    <property type="match status" value="1"/>
</dbReference>
<comment type="caution">
    <text evidence="9">The sequence shown here is derived from an EMBL/GenBank/DDBJ whole genome shotgun (WGS) entry which is preliminary data.</text>
</comment>
<dbReference type="EMBL" id="RDRB01000002">
    <property type="protein sequence ID" value="ROU03669.1"/>
    <property type="molecule type" value="Genomic_DNA"/>
</dbReference>
<evidence type="ECO:0000256" key="3">
    <source>
        <dbReference type="ARBA" id="ARBA00022475"/>
    </source>
</evidence>
<dbReference type="OrthoDB" id="9815445at2"/>
<feature type="domain" description="ABC transmembrane type-1" evidence="8">
    <location>
        <begin position="155"/>
        <end position="344"/>
    </location>
</feature>
<feature type="transmembrane region" description="Helical" evidence="7">
    <location>
        <begin position="223"/>
        <end position="244"/>
    </location>
</feature>
<keyword evidence="3" id="KW-1003">Cell membrane</keyword>
<feature type="transmembrane region" description="Helical" evidence="7">
    <location>
        <begin position="265"/>
        <end position="288"/>
    </location>
</feature>
<protein>
    <submittedName>
        <fullName evidence="9">Carbohydrate ABC transporter permease</fullName>
    </submittedName>
</protein>
<sequence>MADATAQSRPGVLAMLTARRGRGKLHWTDVFSYIYLGLGVLLMFGPVIWLALSSFKTPAGLVEFPPTLLPLGQISVPVEGYDDPLLLFSVTTETGETRELAQIRRIGIVRQMVDPAAPDERIDVPIDAAEPIREFDMAWENYTDPLQRFDFTRYLWNSVVVTVVATAITLLINSMAAYGLAIYDFRGRNGIMLLVIGTLMIPITVILVPVYLVVTQMGLVNSLWAVILPGAATPTGVFLLRQYMLTIPRDLIEAARMDKASEWAIYWKVVMPLAMPALAVLAIFSVMWRWNDFLWPLIVLNRSEVYTLQVGLNAFQGELNVQWHYILAMTVVTLIPVVVVFAFLQRFITTGIAASGMK</sequence>
<evidence type="ECO:0000256" key="2">
    <source>
        <dbReference type="ARBA" id="ARBA00022448"/>
    </source>
</evidence>
<keyword evidence="10" id="KW-1185">Reference proteome</keyword>
<feature type="transmembrane region" description="Helical" evidence="7">
    <location>
        <begin position="190"/>
        <end position="211"/>
    </location>
</feature>
<dbReference type="GO" id="GO:0005886">
    <property type="term" value="C:plasma membrane"/>
    <property type="evidence" value="ECO:0007669"/>
    <property type="project" value="UniProtKB-SubCell"/>
</dbReference>
<dbReference type="Pfam" id="PF00528">
    <property type="entry name" value="BPD_transp_1"/>
    <property type="match status" value="1"/>
</dbReference>
<evidence type="ECO:0000259" key="8">
    <source>
        <dbReference type="PROSITE" id="PS50928"/>
    </source>
</evidence>
<keyword evidence="4 7" id="KW-0812">Transmembrane</keyword>
<evidence type="ECO:0000313" key="10">
    <source>
        <dbReference type="Proteomes" id="UP000268016"/>
    </source>
</evidence>
<evidence type="ECO:0000256" key="1">
    <source>
        <dbReference type="ARBA" id="ARBA00004651"/>
    </source>
</evidence>
<keyword evidence="2 7" id="KW-0813">Transport</keyword>
<name>A0A3N2R871_9RHOB</name>
<dbReference type="Gene3D" id="1.10.3720.10">
    <property type="entry name" value="MetI-like"/>
    <property type="match status" value="1"/>
</dbReference>
<feature type="transmembrane region" description="Helical" evidence="7">
    <location>
        <begin position="323"/>
        <end position="344"/>
    </location>
</feature>